<sequence length="70" mass="7425">MNPTPLERAILAAGSGKALAQLLGVTPMAVSYWKVRGVPARQALPIEKATGVSRHELRPDLYPTESLSAA</sequence>
<gene>
    <name evidence="1" type="ORF">HAQ05_25080</name>
</gene>
<dbReference type="InterPro" id="IPR031856">
    <property type="entry name" value="YdaS_toxin-like"/>
</dbReference>
<comment type="caution">
    <text evidence="1">The sequence shown here is derived from an EMBL/GenBank/DDBJ whole genome shotgun (WGS) entry which is preliminary data.</text>
</comment>
<organism evidence="1 2">
    <name type="scientific">Pseudomonas typographi</name>
    <dbReference type="NCBI Taxonomy" id="2715964"/>
    <lineage>
        <taxon>Bacteria</taxon>
        <taxon>Pseudomonadati</taxon>
        <taxon>Pseudomonadota</taxon>
        <taxon>Gammaproteobacteria</taxon>
        <taxon>Pseudomonadales</taxon>
        <taxon>Pseudomonadaceae</taxon>
        <taxon>Pseudomonas</taxon>
    </lineage>
</organism>
<dbReference type="EMBL" id="JAAOCA010000047">
    <property type="protein sequence ID" value="MBD1601954.1"/>
    <property type="molecule type" value="Genomic_DNA"/>
</dbReference>
<accession>A0ABR7Z8S6</accession>
<dbReference type="SUPFAM" id="SSF47413">
    <property type="entry name" value="lambda repressor-like DNA-binding domains"/>
    <property type="match status" value="1"/>
</dbReference>
<protein>
    <submittedName>
        <fullName evidence="1">Helix-turn-helix domain-containing protein</fullName>
    </submittedName>
</protein>
<dbReference type="RefSeq" id="WP_202988113.1">
    <property type="nucleotide sequence ID" value="NZ_JAAOCA010000047.1"/>
</dbReference>
<name>A0ABR7Z8S6_9PSED</name>
<dbReference type="Gene3D" id="1.10.260.40">
    <property type="entry name" value="lambda repressor-like DNA-binding domains"/>
    <property type="match status" value="1"/>
</dbReference>
<evidence type="ECO:0000313" key="1">
    <source>
        <dbReference type="EMBL" id="MBD1601954.1"/>
    </source>
</evidence>
<keyword evidence="2" id="KW-1185">Reference proteome</keyword>
<evidence type="ECO:0000313" key="2">
    <source>
        <dbReference type="Proteomes" id="UP000805841"/>
    </source>
</evidence>
<reference evidence="1 2" key="1">
    <citation type="journal article" date="2020" name="Insects">
        <title>Bacteria Belonging to Pseudomonas typographi sp. nov. from the Bark Beetle Ips typographus Have Genomic Potential to Aid in the Host Ecology.</title>
        <authorList>
            <person name="Peral-Aranega E."/>
            <person name="Saati-Santamaria Z."/>
            <person name="Kolarik M."/>
            <person name="Rivas R."/>
            <person name="Garcia-Fraile P."/>
        </authorList>
    </citation>
    <scope>NUCLEOTIDE SEQUENCE [LARGE SCALE GENOMIC DNA]</scope>
    <source>
        <strain evidence="1 2">CA3A</strain>
    </source>
</reference>
<dbReference type="InterPro" id="IPR010982">
    <property type="entry name" value="Lambda_DNA-bd_dom_sf"/>
</dbReference>
<dbReference type="Pfam" id="PF15943">
    <property type="entry name" value="YdaS_toxin"/>
    <property type="match status" value="1"/>
</dbReference>
<proteinExistence type="predicted"/>
<dbReference type="Proteomes" id="UP000805841">
    <property type="component" value="Unassembled WGS sequence"/>
</dbReference>